<proteinExistence type="predicted"/>
<evidence type="ECO:0000256" key="1">
    <source>
        <dbReference type="SAM" id="MobiDB-lite"/>
    </source>
</evidence>
<dbReference type="EMBL" id="CAAALY010081725">
    <property type="protein sequence ID" value="VEL26647.1"/>
    <property type="molecule type" value="Genomic_DNA"/>
</dbReference>
<gene>
    <name evidence="2" type="ORF">PXEA_LOCUS20087</name>
</gene>
<organism evidence="2 3">
    <name type="scientific">Protopolystoma xenopodis</name>
    <dbReference type="NCBI Taxonomy" id="117903"/>
    <lineage>
        <taxon>Eukaryota</taxon>
        <taxon>Metazoa</taxon>
        <taxon>Spiralia</taxon>
        <taxon>Lophotrochozoa</taxon>
        <taxon>Platyhelminthes</taxon>
        <taxon>Monogenea</taxon>
        <taxon>Polyopisthocotylea</taxon>
        <taxon>Polystomatidea</taxon>
        <taxon>Polystomatidae</taxon>
        <taxon>Protopolystoma</taxon>
    </lineage>
</organism>
<protein>
    <submittedName>
        <fullName evidence="2">Uncharacterized protein</fullName>
    </submittedName>
</protein>
<reference evidence="2" key="1">
    <citation type="submission" date="2018-11" db="EMBL/GenBank/DDBJ databases">
        <authorList>
            <consortium name="Pathogen Informatics"/>
        </authorList>
    </citation>
    <scope>NUCLEOTIDE SEQUENCE</scope>
</reference>
<name>A0A448X2W0_9PLAT</name>
<dbReference type="Proteomes" id="UP000784294">
    <property type="component" value="Unassembled WGS sequence"/>
</dbReference>
<sequence length="269" mass="30136">MQQSGISCQRSSLPAELFLILPILPFQQLRHRSQPVDSKDVLHPNDSIKRKSHSTSNSIHTMSDKMGDKLKEIHNKRTRSKSPKCRSFHLPRSLQCLGYQARIWRRNGSVGDYSVAKLSSANNKARTTFGCNETRVETSIFADADSTINRELQYLGSKNTQKQTATSAPLLGTGTTEIKNRTYKEDGENRTASWKLNKAPCSLHRLDISPTRWLRERVQAVTRSTCYLTKSGLPDLVITGAEPEKMEDHLISTIAPMEQGNAGTRKVLG</sequence>
<accession>A0A448X2W0</accession>
<keyword evidence="3" id="KW-1185">Reference proteome</keyword>
<dbReference type="AlphaFoldDB" id="A0A448X2W0"/>
<comment type="caution">
    <text evidence="2">The sequence shown here is derived from an EMBL/GenBank/DDBJ whole genome shotgun (WGS) entry which is preliminary data.</text>
</comment>
<feature type="compositionally biased region" description="Basic and acidic residues" evidence="1">
    <location>
        <begin position="37"/>
        <end position="49"/>
    </location>
</feature>
<feature type="region of interest" description="Disordered" evidence="1">
    <location>
        <begin position="35"/>
        <end position="62"/>
    </location>
</feature>
<evidence type="ECO:0000313" key="2">
    <source>
        <dbReference type="EMBL" id="VEL26647.1"/>
    </source>
</evidence>
<evidence type="ECO:0000313" key="3">
    <source>
        <dbReference type="Proteomes" id="UP000784294"/>
    </source>
</evidence>